<reference evidence="31" key="1">
    <citation type="submission" date="2025-08" db="UniProtKB">
        <authorList>
            <consortium name="RefSeq"/>
        </authorList>
    </citation>
    <scope>IDENTIFICATION</scope>
    <source>
        <tissue evidence="31">Gonad</tissue>
    </source>
</reference>
<dbReference type="GO" id="GO:0023051">
    <property type="term" value="P:regulation of signaling"/>
    <property type="evidence" value="ECO:0007669"/>
    <property type="project" value="UniProtKB-ARBA"/>
</dbReference>
<evidence type="ECO:0000256" key="21">
    <source>
        <dbReference type="ARBA" id="ARBA00023329"/>
    </source>
</evidence>
<keyword evidence="12" id="KW-0112">Calmodulin-binding</keyword>
<evidence type="ECO:0000256" key="22">
    <source>
        <dbReference type="ARBA" id="ARBA00046271"/>
    </source>
</evidence>
<keyword evidence="8" id="KW-0812">Transmembrane</keyword>
<keyword evidence="9" id="KW-0479">Metal-binding</keyword>
<evidence type="ECO:0000256" key="28">
    <source>
        <dbReference type="SAM" id="MobiDB-lite"/>
    </source>
</evidence>
<dbReference type="FunFam" id="2.60.40.150:FF:000028">
    <property type="entry name" value="Synaptotagmin 7"/>
    <property type="match status" value="1"/>
</dbReference>
<keyword evidence="5" id="KW-1003">Cell membrane</keyword>
<dbReference type="GO" id="GO:0005765">
    <property type="term" value="C:lysosomal membrane"/>
    <property type="evidence" value="ECO:0007669"/>
    <property type="project" value="UniProtKB-SubCell"/>
</dbReference>
<comment type="subcellular location">
    <subcellularLocation>
        <location evidence="24">Cytoplasmic vesicle</location>
        <location evidence="24">Phagosome membrane</location>
        <topology evidence="24">Single-pass membrane protein</topology>
    </subcellularLocation>
    <subcellularLocation>
        <location evidence="1">Cytoplasmic vesicle</location>
        <location evidence="1">Secretory vesicle membrane</location>
        <topology evidence="1">Single-pass membrane protein</topology>
    </subcellularLocation>
    <subcellularLocation>
        <location evidence="3">Cytoplasmic vesicle</location>
        <location evidence="3">Secretory vesicle</location>
        <location evidence="3">Synaptic vesicle membrane</location>
    </subcellularLocation>
    <subcellularLocation>
        <location evidence="2">Lysosome membrane</location>
        <topology evidence="2">Single-pass membrane protein</topology>
    </subcellularLocation>
    <subcellularLocation>
        <location evidence="22">Peroxisome membrane</location>
    </subcellularLocation>
    <subcellularLocation>
        <location evidence="23">Presynaptic cell membrane</location>
        <topology evidence="23">Single-pass membrane protein</topology>
    </subcellularLocation>
</comment>
<evidence type="ECO:0000256" key="19">
    <source>
        <dbReference type="ARBA" id="ARBA00023273"/>
    </source>
</evidence>
<comment type="similarity">
    <text evidence="4">Belongs to the synaptotagmin family.</text>
</comment>
<protein>
    <recommendedName>
        <fullName evidence="26">Synaptotagmin-7</fullName>
    </recommendedName>
    <alternativeName>
        <fullName evidence="27">Synaptotagmin VII</fullName>
    </alternativeName>
</protein>
<proteinExistence type="inferred from homology"/>
<evidence type="ECO:0000256" key="27">
    <source>
        <dbReference type="ARBA" id="ARBA00080491"/>
    </source>
</evidence>
<comment type="subunit">
    <text evidence="25">Homodimer. Can also form heterodimers with SYT6, SYT9 and SYT10. Interacts with calmodulin (CALM1, CALM2 or CALM3). Interacts with CD63; required for localization to lysosomes. Interacts with APP.</text>
</comment>
<dbReference type="GO" id="GO:0030276">
    <property type="term" value="F:clathrin binding"/>
    <property type="evidence" value="ECO:0007669"/>
    <property type="project" value="TreeGrafter"/>
</dbReference>
<evidence type="ECO:0000256" key="25">
    <source>
        <dbReference type="ARBA" id="ARBA00064595"/>
    </source>
</evidence>
<dbReference type="PRINTS" id="PR00360">
    <property type="entry name" value="C2DOMAIN"/>
</dbReference>
<dbReference type="GeneID" id="109463385"/>
<keyword evidence="16" id="KW-0564">Palmitate</keyword>
<dbReference type="GO" id="GO:0000149">
    <property type="term" value="F:SNARE binding"/>
    <property type="evidence" value="ECO:0007669"/>
    <property type="project" value="TreeGrafter"/>
</dbReference>
<evidence type="ECO:0000256" key="1">
    <source>
        <dbReference type="ARBA" id="ARBA00004160"/>
    </source>
</evidence>
<dbReference type="PRINTS" id="PR00399">
    <property type="entry name" value="SYNAPTOTAGMN"/>
</dbReference>
<evidence type="ECO:0000256" key="6">
    <source>
        <dbReference type="ARBA" id="ARBA00022483"/>
    </source>
</evidence>
<dbReference type="PANTHER" id="PTHR10024">
    <property type="entry name" value="SYNAPTOTAGMIN"/>
    <property type="match status" value="1"/>
</dbReference>
<keyword evidence="21" id="KW-0968">Cytoplasmic vesicle</keyword>
<dbReference type="GO" id="GO:0017158">
    <property type="term" value="P:regulation of calcium ion-dependent exocytosis"/>
    <property type="evidence" value="ECO:0007669"/>
    <property type="project" value="UniProtKB-ARBA"/>
</dbReference>
<dbReference type="CDD" id="cd08405">
    <property type="entry name" value="C2B_Synaptotagmin-7"/>
    <property type="match status" value="1"/>
</dbReference>
<gene>
    <name evidence="31" type="primary">LOC109463385</name>
</gene>
<evidence type="ECO:0000256" key="4">
    <source>
        <dbReference type="ARBA" id="ARBA00006996"/>
    </source>
</evidence>
<evidence type="ECO:0000259" key="29">
    <source>
        <dbReference type="PROSITE" id="PS50004"/>
    </source>
</evidence>
<dbReference type="GO" id="GO:0005778">
    <property type="term" value="C:peroxisomal membrane"/>
    <property type="evidence" value="ECO:0007669"/>
    <property type="project" value="UniProtKB-SubCell"/>
</dbReference>
<evidence type="ECO:0000256" key="8">
    <source>
        <dbReference type="ARBA" id="ARBA00022692"/>
    </source>
</evidence>
<dbReference type="Gene3D" id="2.60.40.150">
    <property type="entry name" value="C2 domain"/>
    <property type="match status" value="2"/>
</dbReference>
<keyword evidence="11" id="KW-0106">Calcium</keyword>
<evidence type="ECO:0000256" key="20">
    <source>
        <dbReference type="ARBA" id="ARBA00023288"/>
    </source>
</evidence>
<dbReference type="GO" id="GO:0030672">
    <property type="term" value="C:synaptic vesicle membrane"/>
    <property type="evidence" value="ECO:0007669"/>
    <property type="project" value="UniProtKB-SubCell"/>
</dbReference>
<dbReference type="OrthoDB" id="270970at2759"/>
<dbReference type="AlphaFoldDB" id="A0A6P4XGR6"/>
<evidence type="ECO:0000256" key="2">
    <source>
        <dbReference type="ARBA" id="ARBA00004363"/>
    </source>
</evidence>
<name>A0A6P4XGR6_BRABE</name>
<evidence type="ECO:0000256" key="26">
    <source>
        <dbReference type="ARBA" id="ARBA00067957"/>
    </source>
</evidence>
<dbReference type="GO" id="GO:0005544">
    <property type="term" value="F:calcium-dependent phospholipid binding"/>
    <property type="evidence" value="ECO:0007669"/>
    <property type="project" value="InterPro"/>
</dbReference>
<keyword evidence="30" id="KW-1185">Reference proteome</keyword>
<evidence type="ECO:0000313" key="31">
    <source>
        <dbReference type="RefSeq" id="XP_019615735.1"/>
    </source>
</evidence>
<dbReference type="PANTHER" id="PTHR10024:SF344">
    <property type="entry name" value="SYNAPTOTAGMIN-7"/>
    <property type="match status" value="1"/>
</dbReference>
<dbReference type="GO" id="GO:0030670">
    <property type="term" value="C:phagocytic vesicle membrane"/>
    <property type="evidence" value="ECO:0007669"/>
    <property type="project" value="UniProtKB-SubCell"/>
</dbReference>
<dbReference type="SUPFAM" id="SSF49562">
    <property type="entry name" value="C2 domain (Calcium/lipid-binding domain, CaLB)"/>
    <property type="match status" value="2"/>
</dbReference>
<dbReference type="GO" id="GO:0060341">
    <property type="term" value="P:regulation of cellular localization"/>
    <property type="evidence" value="ECO:0007669"/>
    <property type="project" value="UniProtKB-ARBA"/>
</dbReference>
<evidence type="ECO:0000256" key="24">
    <source>
        <dbReference type="ARBA" id="ARBA00060464"/>
    </source>
</evidence>
<dbReference type="PROSITE" id="PS50004">
    <property type="entry name" value="C2"/>
    <property type="match status" value="2"/>
</dbReference>
<evidence type="ECO:0000256" key="17">
    <source>
        <dbReference type="ARBA" id="ARBA00023140"/>
    </source>
</evidence>
<dbReference type="KEGG" id="bbel:109463385"/>
<evidence type="ECO:0000256" key="5">
    <source>
        <dbReference type="ARBA" id="ARBA00022475"/>
    </source>
</evidence>
<evidence type="ECO:0000256" key="13">
    <source>
        <dbReference type="ARBA" id="ARBA00022989"/>
    </source>
</evidence>
<evidence type="ECO:0000256" key="18">
    <source>
        <dbReference type="ARBA" id="ARBA00023228"/>
    </source>
</evidence>
<evidence type="ECO:0000256" key="16">
    <source>
        <dbReference type="ARBA" id="ARBA00023139"/>
    </source>
</evidence>
<keyword evidence="18" id="KW-0458">Lysosome</keyword>
<dbReference type="InterPro" id="IPR037732">
    <property type="entry name" value="C2A_Synaptotagmin-7"/>
</dbReference>
<keyword evidence="6" id="KW-0268">Exocytosis</keyword>
<dbReference type="GO" id="GO:0030424">
    <property type="term" value="C:axon"/>
    <property type="evidence" value="ECO:0007669"/>
    <property type="project" value="TreeGrafter"/>
</dbReference>
<keyword evidence="17" id="KW-0576">Peroxisome</keyword>
<keyword evidence="19" id="KW-0966">Cell projection</keyword>
<keyword evidence="20" id="KW-0449">Lipoprotein</keyword>
<dbReference type="InterPro" id="IPR000008">
    <property type="entry name" value="C2_dom"/>
</dbReference>
<evidence type="ECO:0000256" key="14">
    <source>
        <dbReference type="ARBA" id="ARBA00023018"/>
    </source>
</evidence>
<dbReference type="GO" id="GO:0001778">
    <property type="term" value="P:plasma membrane repair"/>
    <property type="evidence" value="ECO:0007669"/>
    <property type="project" value="UniProtKB-ARBA"/>
</dbReference>
<dbReference type="InterPro" id="IPR037741">
    <property type="entry name" value="C2B_Synaptotagmin-7"/>
</dbReference>
<dbReference type="GO" id="GO:0048791">
    <property type="term" value="P:calcium ion-regulated exocytosis of neurotransmitter"/>
    <property type="evidence" value="ECO:0007669"/>
    <property type="project" value="TreeGrafter"/>
</dbReference>
<evidence type="ECO:0000313" key="30">
    <source>
        <dbReference type="Proteomes" id="UP000515135"/>
    </source>
</evidence>
<evidence type="ECO:0000256" key="23">
    <source>
        <dbReference type="ARBA" id="ARBA00046300"/>
    </source>
</evidence>
<dbReference type="InterPro" id="IPR035892">
    <property type="entry name" value="C2_domain_sf"/>
</dbReference>
<dbReference type="GO" id="GO:0005516">
    <property type="term" value="F:calmodulin binding"/>
    <property type="evidence" value="ECO:0007669"/>
    <property type="project" value="UniProtKB-KW"/>
</dbReference>
<dbReference type="RefSeq" id="XP_019615735.1">
    <property type="nucleotide sequence ID" value="XM_019760176.1"/>
</dbReference>
<keyword evidence="15" id="KW-0472">Membrane</keyword>
<evidence type="ECO:0000256" key="7">
    <source>
        <dbReference type="ARBA" id="ARBA00022553"/>
    </source>
</evidence>
<evidence type="ECO:0000256" key="3">
    <source>
        <dbReference type="ARBA" id="ARBA00004432"/>
    </source>
</evidence>
<dbReference type="CDD" id="cd08386">
    <property type="entry name" value="C2A_Synaptotagmin-7"/>
    <property type="match status" value="1"/>
</dbReference>
<dbReference type="InterPro" id="IPR001565">
    <property type="entry name" value="Synaptotagmin"/>
</dbReference>
<feature type="region of interest" description="Disordered" evidence="28">
    <location>
        <begin position="137"/>
        <end position="163"/>
    </location>
</feature>
<evidence type="ECO:0000256" key="10">
    <source>
        <dbReference type="ARBA" id="ARBA00022737"/>
    </source>
</evidence>
<dbReference type="GO" id="GO:1990927">
    <property type="term" value="P:calcium ion regulated lysosome exocytosis"/>
    <property type="evidence" value="ECO:0007669"/>
    <property type="project" value="UniProtKB-ARBA"/>
</dbReference>
<feature type="domain" description="C2" evidence="29">
    <location>
        <begin position="209"/>
        <end position="329"/>
    </location>
</feature>
<dbReference type="GO" id="GO:0010646">
    <property type="term" value="P:regulation of cell communication"/>
    <property type="evidence" value="ECO:0007669"/>
    <property type="project" value="UniProtKB-ARBA"/>
</dbReference>
<organism evidence="30 31">
    <name type="scientific">Branchiostoma belcheri</name>
    <name type="common">Amphioxus</name>
    <dbReference type="NCBI Taxonomy" id="7741"/>
    <lineage>
        <taxon>Eukaryota</taxon>
        <taxon>Metazoa</taxon>
        <taxon>Chordata</taxon>
        <taxon>Cephalochordata</taxon>
        <taxon>Leptocardii</taxon>
        <taxon>Amphioxiformes</taxon>
        <taxon>Branchiostomatidae</taxon>
        <taxon>Branchiostoma</taxon>
    </lineage>
</organism>
<keyword evidence="14" id="KW-0770">Synapse</keyword>
<dbReference type="Pfam" id="PF00168">
    <property type="entry name" value="C2"/>
    <property type="match status" value="2"/>
</dbReference>
<keyword evidence="13" id="KW-1133">Transmembrane helix</keyword>
<keyword evidence="10" id="KW-0677">Repeat</keyword>
<dbReference type="GO" id="GO:0006906">
    <property type="term" value="P:vesicle fusion"/>
    <property type="evidence" value="ECO:0007669"/>
    <property type="project" value="TreeGrafter"/>
</dbReference>
<evidence type="ECO:0000256" key="12">
    <source>
        <dbReference type="ARBA" id="ARBA00022860"/>
    </source>
</evidence>
<dbReference type="GO" id="GO:0001786">
    <property type="term" value="F:phosphatidylserine binding"/>
    <property type="evidence" value="ECO:0007669"/>
    <property type="project" value="TreeGrafter"/>
</dbReference>
<dbReference type="SMART" id="SM00239">
    <property type="entry name" value="C2"/>
    <property type="match status" value="2"/>
</dbReference>
<dbReference type="GO" id="GO:0005509">
    <property type="term" value="F:calcium ion binding"/>
    <property type="evidence" value="ECO:0007669"/>
    <property type="project" value="TreeGrafter"/>
</dbReference>
<evidence type="ECO:0000256" key="9">
    <source>
        <dbReference type="ARBA" id="ARBA00022723"/>
    </source>
</evidence>
<evidence type="ECO:0000256" key="11">
    <source>
        <dbReference type="ARBA" id="ARBA00022837"/>
    </source>
</evidence>
<feature type="domain" description="C2" evidence="29">
    <location>
        <begin position="340"/>
        <end position="473"/>
    </location>
</feature>
<dbReference type="GO" id="GO:0010817">
    <property type="term" value="P:regulation of hormone levels"/>
    <property type="evidence" value="ECO:0007669"/>
    <property type="project" value="UniProtKB-ARBA"/>
</dbReference>
<dbReference type="GO" id="GO:0051050">
    <property type="term" value="P:positive regulation of transport"/>
    <property type="evidence" value="ECO:0007669"/>
    <property type="project" value="UniProtKB-ARBA"/>
</dbReference>
<dbReference type="FunFam" id="2.60.40.150:FF:000027">
    <property type="entry name" value="Synaptotagmin 7"/>
    <property type="match status" value="1"/>
</dbReference>
<accession>A0A6P4XGR6</accession>
<sequence length="477" mass="54674">MTQKRRLFLNTTSVQFARRRTCDLRNRESPCSYLFCPGGLQFCFGRIFLQEDVRKDRNMRAGDVQQVAEDTLLPVVVAAASLVTMVMTLALCSLCQWCQRRDSYTELERDDETSEKGGAFHQSNLITRKTIKFERPPGKAMLRGNVQPNADGQEDDTSENGTTLKVQPFSLSNLSASSMPSISLRLSPSMHEDEGSDSNEDVVSEPTANLGRIQFSMSYDFDTMTLVLHIKRAVELPAKDFSGTSDPFVKICLLPDKKNKMETKVKRRNLNPHWNETFQFEGFPYDKLQHRVLYLQVFDYDRFSRNDPIGEVHLPLCEVDLTESPTFWKDLRPCPNSNDNLGELLVSLCYQPTAQRITIVVMKARHLKAMDITGTSDPYVKIWLVYRDKKIEKKKTSCKKRSLNPVFNESFIFDIPMDKMKETSFIISVMDKDTLKKNDVIGKVCLAPRSGPLETKHWKEMISKPRQPVAMWHGLKK</sequence>
<keyword evidence="7" id="KW-0597">Phosphoprotein</keyword>
<evidence type="ECO:0000256" key="15">
    <source>
        <dbReference type="ARBA" id="ARBA00023136"/>
    </source>
</evidence>
<dbReference type="Proteomes" id="UP000515135">
    <property type="component" value="Unplaced"/>
</dbReference>
<dbReference type="GO" id="GO:0042734">
    <property type="term" value="C:presynaptic membrane"/>
    <property type="evidence" value="ECO:0007669"/>
    <property type="project" value="UniProtKB-SubCell"/>
</dbReference>